<dbReference type="InterPro" id="IPR020904">
    <property type="entry name" value="Sc_DH/Rdtase_CS"/>
</dbReference>
<sequence length="323" mass="34598">MTTLSLQTVDNRTVGRLALVTGSTCNVQRRDRVSMCQRACHPGMRRGPALLIQRAPQGRANTLAEELRRLHPTQLFVTARADLASREETRALVPGVLSQPAVAAKHAAISILIANAGIGRRIRDIKDIAEDDWDDMLEINARSQFVVTKACLEGMRAQQWGRVILVGSVASRGGGINGCHYAASKGAMTSMGLNLATVLAPEGVTVNIVSLQGDGGGKGRVLMAEMPGTTGHDWSHGHDSHAKINVSLSVCYGVMYSLLKHRSSWTSKTNMAELWQSDAGLAIAASVPVHRLGTPEEVANIVSMFVKTGYMTGQQILVTGGLR</sequence>
<dbReference type="InterPro" id="IPR002347">
    <property type="entry name" value="SDR_fam"/>
</dbReference>
<dbReference type="OrthoDB" id="417891at2759"/>
<dbReference type="PROSITE" id="PS00061">
    <property type="entry name" value="ADH_SHORT"/>
    <property type="match status" value="1"/>
</dbReference>
<dbReference type="Gene3D" id="3.40.50.720">
    <property type="entry name" value="NAD(P)-binding Rossmann-like Domain"/>
    <property type="match status" value="2"/>
</dbReference>
<dbReference type="PANTHER" id="PTHR42760">
    <property type="entry name" value="SHORT-CHAIN DEHYDROGENASES/REDUCTASES FAMILY MEMBER"/>
    <property type="match status" value="1"/>
</dbReference>
<evidence type="ECO:0000256" key="2">
    <source>
        <dbReference type="ARBA" id="ARBA00022857"/>
    </source>
</evidence>
<protein>
    <submittedName>
        <fullName evidence="4">Short chain dehydrogenase</fullName>
    </submittedName>
</protein>
<name>A0A166NGY2_9HYPO</name>
<dbReference type="SUPFAM" id="SSF51735">
    <property type="entry name" value="NAD(P)-binding Rossmann-fold domains"/>
    <property type="match status" value="1"/>
</dbReference>
<dbReference type="Proteomes" id="UP000078544">
    <property type="component" value="Unassembled WGS sequence"/>
</dbReference>
<accession>A0A166NGY2</accession>
<keyword evidence="5" id="KW-1185">Reference proteome</keyword>
<dbReference type="GO" id="GO:0048038">
    <property type="term" value="F:quinone binding"/>
    <property type="evidence" value="ECO:0007669"/>
    <property type="project" value="TreeGrafter"/>
</dbReference>
<reference evidence="4 5" key="1">
    <citation type="journal article" date="2016" name="Genome Biol. Evol.">
        <title>Divergent and convergent evolution of fungal pathogenicity.</title>
        <authorList>
            <person name="Shang Y."/>
            <person name="Xiao G."/>
            <person name="Zheng P."/>
            <person name="Cen K."/>
            <person name="Zhan S."/>
            <person name="Wang C."/>
        </authorList>
    </citation>
    <scope>NUCLEOTIDE SEQUENCE [LARGE SCALE GENOMIC DNA]</scope>
    <source>
        <strain evidence="4 5">RCEF 2490</strain>
    </source>
</reference>
<dbReference type="GO" id="GO:0006633">
    <property type="term" value="P:fatty acid biosynthetic process"/>
    <property type="evidence" value="ECO:0007669"/>
    <property type="project" value="TreeGrafter"/>
</dbReference>
<organism evidence="4 5">
    <name type="scientific">Moelleriella libera RCEF 2490</name>
    <dbReference type="NCBI Taxonomy" id="1081109"/>
    <lineage>
        <taxon>Eukaryota</taxon>
        <taxon>Fungi</taxon>
        <taxon>Dikarya</taxon>
        <taxon>Ascomycota</taxon>
        <taxon>Pezizomycotina</taxon>
        <taxon>Sordariomycetes</taxon>
        <taxon>Hypocreomycetidae</taxon>
        <taxon>Hypocreales</taxon>
        <taxon>Clavicipitaceae</taxon>
        <taxon>Moelleriella</taxon>
    </lineage>
</organism>
<dbReference type="AlphaFoldDB" id="A0A166NGY2"/>
<evidence type="ECO:0000256" key="3">
    <source>
        <dbReference type="RuleBase" id="RU000363"/>
    </source>
</evidence>
<dbReference type="CDD" id="cd05233">
    <property type="entry name" value="SDR_c"/>
    <property type="match status" value="1"/>
</dbReference>
<dbReference type="PRINTS" id="PR00081">
    <property type="entry name" value="GDHRDH"/>
</dbReference>
<dbReference type="Pfam" id="PF00106">
    <property type="entry name" value="adh_short"/>
    <property type="match status" value="1"/>
</dbReference>
<dbReference type="STRING" id="1081109.A0A166NGY2"/>
<proteinExistence type="inferred from homology"/>
<dbReference type="PRINTS" id="PR00080">
    <property type="entry name" value="SDRFAMILY"/>
</dbReference>
<dbReference type="GO" id="GO:0016616">
    <property type="term" value="F:oxidoreductase activity, acting on the CH-OH group of donors, NAD or NADP as acceptor"/>
    <property type="evidence" value="ECO:0007669"/>
    <property type="project" value="TreeGrafter"/>
</dbReference>
<dbReference type="PANTHER" id="PTHR42760:SF127">
    <property type="entry name" value="3-KETOACYL-ACYL CARRIER PROTEIN REDUCTASE-RELATED"/>
    <property type="match status" value="1"/>
</dbReference>
<evidence type="ECO:0000313" key="5">
    <source>
        <dbReference type="Proteomes" id="UP000078544"/>
    </source>
</evidence>
<evidence type="ECO:0000313" key="4">
    <source>
        <dbReference type="EMBL" id="KZZ89950.1"/>
    </source>
</evidence>
<keyword evidence="2" id="KW-0521">NADP</keyword>
<comment type="similarity">
    <text evidence="1 3">Belongs to the short-chain dehydrogenases/reductases (SDR) family.</text>
</comment>
<evidence type="ECO:0000256" key="1">
    <source>
        <dbReference type="ARBA" id="ARBA00006484"/>
    </source>
</evidence>
<gene>
    <name evidence="4" type="ORF">AAL_07458</name>
</gene>
<dbReference type="EMBL" id="AZGY01000023">
    <property type="protein sequence ID" value="KZZ89950.1"/>
    <property type="molecule type" value="Genomic_DNA"/>
</dbReference>
<comment type="caution">
    <text evidence="4">The sequence shown here is derived from an EMBL/GenBank/DDBJ whole genome shotgun (WGS) entry which is preliminary data.</text>
</comment>
<dbReference type="InterPro" id="IPR036291">
    <property type="entry name" value="NAD(P)-bd_dom_sf"/>
</dbReference>